<dbReference type="GeneID" id="2847079"/>
<dbReference type="RefSeq" id="YP_025807.1">
    <property type="nucleotide sequence ID" value="NC_005926.1"/>
</dbReference>
<gene>
    <name evidence="1" type="primary">orf70</name>
</gene>
<dbReference type="EMBL" id="AY359242">
    <property type="protein sequence ID" value="AAQ18766.1"/>
    <property type="molecule type" value="Genomic_DNA"/>
</dbReference>
<protein>
    <submittedName>
        <fullName evidence="1">Uncharacterized protein</fullName>
    </submittedName>
</protein>
<keyword evidence="1" id="KW-0496">Mitochondrion</keyword>
<name>Q6UVQ8_TUPAK</name>
<accession>Q6UVQ8</accession>
<reference evidence="1" key="2">
    <citation type="journal article" date="2004" name="Mol. Biol. Evol.">
        <title>The complete mitochondrial DNA sequence of the green alga Pseudendoclonium akinetum (Ulvophyceae) highlights distinctive evolutionary trends in the chlorophyta and suggests a sister-group relationship between the Ulvophyceae and Chlorophyceae.</title>
        <authorList>
            <person name="Pombert J.F."/>
            <person name="Otis C."/>
            <person name="Lemieux C."/>
            <person name="Turmel M."/>
        </authorList>
    </citation>
    <scope>NUCLEOTIDE SEQUENCE</scope>
    <source>
        <strain evidence="1">UTEX 1912</strain>
    </source>
</reference>
<reference evidence="1" key="1">
    <citation type="submission" date="2003-08" db="EMBL/GenBank/DDBJ databases">
        <authorList>
            <person name="Pombert J.-F."/>
            <person name="Otis C."/>
            <person name="Lemieux C."/>
            <person name="Turmel M."/>
        </authorList>
    </citation>
    <scope>NUCLEOTIDE SEQUENCE</scope>
    <source>
        <strain evidence="1">UTEX 1912</strain>
    </source>
</reference>
<geneLocation type="mitochondrion" evidence="1"/>
<sequence length="70" mass="8297">MLQPLPQPANFYLRKMRGSLRKLRRNLLISFANYGLRHRQSEQASSLSESLVCEFINKPPRYEEKLQFTV</sequence>
<organism evidence="1">
    <name type="scientific">Tupiella akineta</name>
    <name type="common">Green alga</name>
    <name type="synonym">Pseudendoclonium akinetum</name>
    <dbReference type="NCBI Taxonomy" id="160070"/>
    <lineage>
        <taxon>Eukaryota</taxon>
        <taxon>Viridiplantae</taxon>
        <taxon>Chlorophyta</taxon>
        <taxon>core chlorophytes</taxon>
        <taxon>Ulvophyceae</taxon>
        <taxon>OUU clade</taxon>
        <taxon>Ulotrichales</taxon>
        <taxon>Tupiellaceae</taxon>
        <taxon>Tupiella</taxon>
    </lineage>
</organism>
<proteinExistence type="predicted"/>
<evidence type="ECO:0000313" key="1">
    <source>
        <dbReference type="EMBL" id="AAQ18766.1"/>
    </source>
</evidence>
<dbReference type="AlphaFoldDB" id="Q6UVQ8"/>